<dbReference type="PANTHER" id="PTHR33753:SF2">
    <property type="entry name" value="GLYCOSIDE HYDROLASE FAMILY 7 PROTEIN"/>
    <property type="match status" value="1"/>
</dbReference>
<keyword evidence="6" id="KW-0119">Carbohydrate metabolism</keyword>
<keyword evidence="5 9" id="KW-0136">Cellulose degradation</keyword>
<dbReference type="PRINTS" id="PR00734">
    <property type="entry name" value="GLHYDRLASE7"/>
</dbReference>
<evidence type="ECO:0000256" key="6">
    <source>
        <dbReference type="ARBA" id="ARBA00023277"/>
    </source>
</evidence>
<evidence type="ECO:0000256" key="8">
    <source>
        <dbReference type="ARBA" id="ARBA00023326"/>
    </source>
</evidence>
<dbReference type="InterPro" id="IPR001722">
    <property type="entry name" value="Glyco_hydro_7"/>
</dbReference>
<comment type="similarity">
    <text evidence="2 9">Belongs to the glycosyl hydrolase 7 (cellulase C) family.</text>
</comment>
<keyword evidence="12" id="KW-1185">Reference proteome</keyword>
<dbReference type="EC" id="3.2.1.-" evidence="9"/>
<evidence type="ECO:0000256" key="7">
    <source>
        <dbReference type="ARBA" id="ARBA00023295"/>
    </source>
</evidence>
<feature type="signal peptide" evidence="10">
    <location>
        <begin position="1"/>
        <end position="21"/>
    </location>
</feature>
<evidence type="ECO:0000313" key="11">
    <source>
        <dbReference type="EMBL" id="KAG0143127.1"/>
    </source>
</evidence>
<sequence length="464" mass="50975">MRNKLLPSLFMLFASTRGQQAGDKNPEVHPKLMVQRCTKAGGCVPAELSVTVDVNWRWVRKMSGMENCYKGNTWDAAVCTDPTKCSENCAVEGSDYEKTYGVTTKADALTLKFVTKGPYSTNVGSRLYLMASETKYEMFKLKNQEFSFDVDVSKLPCGLNGAVYFSEMEEDGGMSKYSGNKAGAKYGTGYCDAQCPHDLKFIGGKANVENWKPHPTNPNTGTGKMGACCAEMDIWEANSISSAYTPHTCSKPGLTICDGIECGDDPDNRYKGLCDKDGCDFQPFRLGARDYYGPGKTLDTKKKMTVITQFITSDGLATGELTEVRRSYVQDGKVIANAKTKVEGLKEFDSITKDFCKAYKPIFGDPDHFNDLGGLKTIGESMDRGQVLVLSLWNDWEAKMQWLDGKAYPPTKSPDKLGVARGTCDPSQGDPKSVEANFPDATVEYSNIRYGDIGSTHITNKIQA</sequence>
<evidence type="ECO:0000256" key="9">
    <source>
        <dbReference type="RuleBase" id="RU361164"/>
    </source>
</evidence>
<feature type="chain" id="PRO_5040241549" description="Glucanase" evidence="10">
    <location>
        <begin position="22"/>
        <end position="464"/>
    </location>
</feature>
<accession>A0A9P6NCM3</accession>
<dbReference type="Gene3D" id="2.70.100.10">
    <property type="entry name" value="Glycoside hydrolase, family 7, domain"/>
    <property type="match status" value="1"/>
</dbReference>
<dbReference type="FunFam" id="2.70.100.10:FF:000001">
    <property type="entry name" value="Glucanase"/>
    <property type="match status" value="1"/>
</dbReference>
<evidence type="ECO:0000313" key="12">
    <source>
        <dbReference type="Proteomes" id="UP000886653"/>
    </source>
</evidence>
<organism evidence="11 12">
    <name type="scientific">Cronartium quercuum f. sp. fusiforme G11</name>
    <dbReference type="NCBI Taxonomy" id="708437"/>
    <lineage>
        <taxon>Eukaryota</taxon>
        <taxon>Fungi</taxon>
        <taxon>Dikarya</taxon>
        <taxon>Basidiomycota</taxon>
        <taxon>Pucciniomycotina</taxon>
        <taxon>Pucciniomycetes</taxon>
        <taxon>Pucciniales</taxon>
        <taxon>Coleosporiaceae</taxon>
        <taxon>Cronartium</taxon>
    </lineage>
</organism>
<gene>
    <name evidence="11" type="ORF">CROQUDRAFT_673154</name>
</gene>
<dbReference type="GO" id="GO:0016162">
    <property type="term" value="F:cellulose 1,4-beta-cellobiosidase activity"/>
    <property type="evidence" value="ECO:0007669"/>
    <property type="project" value="UniProtKB-EC"/>
</dbReference>
<keyword evidence="7 9" id="KW-0326">Glycosidase</keyword>
<evidence type="ECO:0000256" key="4">
    <source>
        <dbReference type="ARBA" id="ARBA00022801"/>
    </source>
</evidence>
<evidence type="ECO:0000256" key="10">
    <source>
        <dbReference type="SAM" id="SignalP"/>
    </source>
</evidence>
<dbReference type="InterPro" id="IPR037019">
    <property type="entry name" value="Glyco_hydro_7_sf"/>
</dbReference>
<keyword evidence="4 9" id="KW-0378">Hydrolase</keyword>
<keyword evidence="8 9" id="KW-0624">Polysaccharide degradation</keyword>
<dbReference type="Proteomes" id="UP000886653">
    <property type="component" value="Unassembled WGS sequence"/>
</dbReference>
<dbReference type="SUPFAM" id="SSF49899">
    <property type="entry name" value="Concanavalin A-like lectins/glucanases"/>
    <property type="match status" value="1"/>
</dbReference>
<dbReference type="EMBL" id="MU167328">
    <property type="protein sequence ID" value="KAG0143127.1"/>
    <property type="molecule type" value="Genomic_DNA"/>
</dbReference>
<evidence type="ECO:0000256" key="5">
    <source>
        <dbReference type="ARBA" id="ARBA00023001"/>
    </source>
</evidence>
<dbReference type="GO" id="GO:0030245">
    <property type="term" value="P:cellulose catabolic process"/>
    <property type="evidence" value="ECO:0007669"/>
    <property type="project" value="UniProtKB-KW"/>
</dbReference>
<keyword evidence="3 10" id="KW-0732">Signal</keyword>
<evidence type="ECO:0000256" key="1">
    <source>
        <dbReference type="ARBA" id="ARBA00001641"/>
    </source>
</evidence>
<dbReference type="OrthoDB" id="2495730at2759"/>
<dbReference type="CDD" id="cd07999">
    <property type="entry name" value="GH7_CBH_EG"/>
    <property type="match status" value="1"/>
</dbReference>
<reference evidence="11" key="1">
    <citation type="submission" date="2013-11" db="EMBL/GenBank/DDBJ databases">
        <title>Genome sequence of the fusiform rust pathogen reveals effectors for host alternation and coevolution with pine.</title>
        <authorList>
            <consortium name="DOE Joint Genome Institute"/>
            <person name="Smith K."/>
            <person name="Pendleton A."/>
            <person name="Kubisiak T."/>
            <person name="Anderson C."/>
            <person name="Salamov A."/>
            <person name="Aerts A."/>
            <person name="Riley R."/>
            <person name="Clum A."/>
            <person name="Lindquist E."/>
            <person name="Ence D."/>
            <person name="Campbell M."/>
            <person name="Kronenberg Z."/>
            <person name="Feau N."/>
            <person name="Dhillon B."/>
            <person name="Hamelin R."/>
            <person name="Burleigh J."/>
            <person name="Smith J."/>
            <person name="Yandell M."/>
            <person name="Nelson C."/>
            <person name="Grigoriev I."/>
            <person name="Davis J."/>
        </authorList>
    </citation>
    <scope>NUCLEOTIDE SEQUENCE</scope>
    <source>
        <strain evidence="11">G11</strain>
    </source>
</reference>
<dbReference type="AlphaFoldDB" id="A0A9P6NCM3"/>
<evidence type="ECO:0000256" key="2">
    <source>
        <dbReference type="ARBA" id="ARBA00006044"/>
    </source>
</evidence>
<comment type="caution">
    <text evidence="11">The sequence shown here is derived from an EMBL/GenBank/DDBJ whole genome shotgun (WGS) entry which is preliminary data.</text>
</comment>
<dbReference type="PANTHER" id="PTHR33753">
    <property type="entry name" value="1,4-BETA-D-GLUCAN CELLOBIOHYDROLASE B"/>
    <property type="match status" value="1"/>
</dbReference>
<comment type="catalytic activity">
    <reaction evidence="1">
        <text>Hydrolysis of (1-&gt;4)-beta-D-glucosidic linkages in cellulose and cellotetraose, releasing cellobiose from the non-reducing ends of the chains.</text>
        <dbReference type="EC" id="3.2.1.91"/>
    </reaction>
</comment>
<evidence type="ECO:0000256" key="3">
    <source>
        <dbReference type="ARBA" id="ARBA00022729"/>
    </source>
</evidence>
<dbReference type="InterPro" id="IPR013320">
    <property type="entry name" value="ConA-like_dom_sf"/>
</dbReference>
<proteinExistence type="inferred from homology"/>
<name>A0A9P6NCM3_9BASI</name>
<protein>
    <recommendedName>
        <fullName evidence="9">Glucanase</fullName>
        <ecNumber evidence="9">3.2.1.-</ecNumber>
    </recommendedName>
</protein>
<dbReference type="Pfam" id="PF00840">
    <property type="entry name" value="Glyco_hydro_7"/>
    <property type="match status" value="1"/>
</dbReference>